<accession>A0A8J2RXH2</accession>
<evidence type="ECO:0000313" key="3">
    <source>
        <dbReference type="EMBL" id="CAH0109995.1"/>
    </source>
</evidence>
<sequence length="179" mass="19292">MKFILIAVLHLVLAISSTHEVAIAAIGSSNAVTASSSQNMITTTVGLTNSRTGRQQQQEEPLTTTNVLESNNEPIFRTQSGFPAVFHPGNDYQLKTSGNFAIADTGVIFWGIAGILGLAVAVWLVSLFTGLGFFKTILTGFSTVKGRADEMGFKMDSQKLNMVASQVYKAIEAYRVKNQ</sequence>
<feature type="transmembrane region" description="Helical" evidence="1">
    <location>
        <begin position="107"/>
        <end position="134"/>
    </location>
</feature>
<keyword evidence="4" id="KW-1185">Reference proteome</keyword>
<comment type="caution">
    <text evidence="3">The sequence shown here is derived from an EMBL/GenBank/DDBJ whole genome shotgun (WGS) entry which is preliminary data.</text>
</comment>
<proteinExistence type="predicted"/>
<keyword evidence="2" id="KW-0732">Signal</keyword>
<keyword evidence="1" id="KW-0812">Transmembrane</keyword>
<dbReference type="OrthoDB" id="6339246at2759"/>
<keyword evidence="1" id="KW-0472">Membrane</keyword>
<feature type="signal peptide" evidence="2">
    <location>
        <begin position="1"/>
        <end position="18"/>
    </location>
</feature>
<dbReference type="AlphaFoldDB" id="A0A8J2RXH2"/>
<evidence type="ECO:0000313" key="4">
    <source>
        <dbReference type="Proteomes" id="UP000789390"/>
    </source>
</evidence>
<name>A0A8J2RXH2_9CRUS</name>
<dbReference type="EMBL" id="CAKKLH010000298">
    <property type="protein sequence ID" value="CAH0109995.1"/>
    <property type="molecule type" value="Genomic_DNA"/>
</dbReference>
<evidence type="ECO:0000256" key="2">
    <source>
        <dbReference type="SAM" id="SignalP"/>
    </source>
</evidence>
<gene>
    <name evidence="3" type="ORF">DGAL_LOCUS13489</name>
</gene>
<organism evidence="3 4">
    <name type="scientific">Daphnia galeata</name>
    <dbReference type="NCBI Taxonomy" id="27404"/>
    <lineage>
        <taxon>Eukaryota</taxon>
        <taxon>Metazoa</taxon>
        <taxon>Ecdysozoa</taxon>
        <taxon>Arthropoda</taxon>
        <taxon>Crustacea</taxon>
        <taxon>Branchiopoda</taxon>
        <taxon>Diplostraca</taxon>
        <taxon>Cladocera</taxon>
        <taxon>Anomopoda</taxon>
        <taxon>Daphniidae</taxon>
        <taxon>Daphnia</taxon>
    </lineage>
</organism>
<keyword evidence="1" id="KW-1133">Transmembrane helix</keyword>
<protein>
    <submittedName>
        <fullName evidence="3">Uncharacterized protein</fullName>
    </submittedName>
</protein>
<evidence type="ECO:0000256" key="1">
    <source>
        <dbReference type="SAM" id="Phobius"/>
    </source>
</evidence>
<reference evidence="3" key="1">
    <citation type="submission" date="2021-11" db="EMBL/GenBank/DDBJ databases">
        <authorList>
            <person name="Schell T."/>
        </authorList>
    </citation>
    <scope>NUCLEOTIDE SEQUENCE</scope>
    <source>
        <strain evidence="3">M5</strain>
    </source>
</reference>
<dbReference type="Proteomes" id="UP000789390">
    <property type="component" value="Unassembled WGS sequence"/>
</dbReference>
<feature type="chain" id="PRO_5035181268" evidence="2">
    <location>
        <begin position="19"/>
        <end position="179"/>
    </location>
</feature>